<evidence type="ECO:0000313" key="5">
    <source>
        <dbReference type="Proteomes" id="UP001302745"/>
    </source>
</evidence>
<evidence type="ECO:0000256" key="1">
    <source>
        <dbReference type="ARBA" id="ARBA00006484"/>
    </source>
</evidence>
<dbReference type="AlphaFoldDB" id="A0AAN6ZT06"/>
<keyword evidence="5" id="KW-1185">Reference proteome</keyword>
<dbReference type="Proteomes" id="UP001302745">
    <property type="component" value="Unassembled WGS sequence"/>
</dbReference>
<reference evidence="4" key="1">
    <citation type="journal article" date="2023" name="Mol. Phylogenet. Evol.">
        <title>Genome-scale phylogeny and comparative genomics of the fungal order Sordariales.</title>
        <authorList>
            <person name="Hensen N."/>
            <person name="Bonometti L."/>
            <person name="Westerberg I."/>
            <person name="Brannstrom I.O."/>
            <person name="Guillou S."/>
            <person name="Cros-Aarteil S."/>
            <person name="Calhoun S."/>
            <person name="Haridas S."/>
            <person name="Kuo A."/>
            <person name="Mondo S."/>
            <person name="Pangilinan J."/>
            <person name="Riley R."/>
            <person name="LaButti K."/>
            <person name="Andreopoulos B."/>
            <person name="Lipzen A."/>
            <person name="Chen C."/>
            <person name="Yan M."/>
            <person name="Daum C."/>
            <person name="Ng V."/>
            <person name="Clum A."/>
            <person name="Steindorff A."/>
            <person name="Ohm R.A."/>
            <person name="Martin F."/>
            <person name="Silar P."/>
            <person name="Natvig D.O."/>
            <person name="Lalanne C."/>
            <person name="Gautier V."/>
            <person name="Ament-Velasquez S.L."/>
            <person name="Kruys A."/>
            <person name="Hutchinson M.I."/>
            <person name="Powell A.J."/>
            <person name="Barry K."/>
            <person name="Miller A.N."/>
            <person name="Grigoriev I.V."/>
            <person name="Debuchy R."/>
            <person name="Gladieux P."/>
            <person name="Hiltunen Thoren M."/>
            <person name="Johannesson H."/>
        </authorList>
    </citation>
    <scope>NUCLEOTIDE SEQUENCE</scope>
    <source>
        <strain evidence="4">CBS 538.74</strain>
    </source>
</reference>
<dbReference type="InterPro" id="IPR050259">
    <property type="entry name" value="SDR"/>
</dbReference>
<organism evidence="4 5">
    <name type="scientific">Chaetomidium leptoderma</name>
    <dbReference type="NCBI Taxonomy" id="669021"/>
    <lineage>
        <taxon>Eukaryota</taxon>
        <taxon>Fungi</taxon>
        <taxon>Dikarya</taxon>
        <taxon>Ascomycota</taxon>
        <taxon>Pezizomycotina</taxon>
        <taxon>Sordariomycetes</taxon>
        <taxon>Sordariomycetidae</taxon>
        <taxon>Sordariales</taxon>
        <taxon>Chaetomiaceae</taxon>
        <taxon>Chaetomidium</taxon>
    </lineage>
</organism>
<dbReference type="EC" id="1.1.1.100" evidence="2"/>
<evidence type="ECO:0000256" key="3">
    <source>
        <dbReference type="ARBA" id="ARBA00048508"/>
    </source>
</evidence>
<comment type="catalytic activity">
    <reaction evidence="3">
        <text>a (3R)-hydroxyacyl-[ACP] + NADP(+) = a 3-oxoacyl-[ACP] + NADPH + H(+)</text>
        <dbReference type="Rhea" id="RHEA:17397"/>
        <dbReference type="Rhea" id="RHEA-COMP:9916"/>
        <dbReference type="Rhea" id="RHEA-COMP:9945"/>
        <dbReference type="ChEBI" id="CHEBI:15378"/>
        <dbReference type="ChEBI" id="CHEBI:57783"/>
        <dbReference type="ChEBI" id="CHEBI:58349"/>
        <dbReference type="ChEBI" id="CHEBI:78776"/>
        <dbReference type="ChEBI" id="CHEBI:78827"/>
        <dbReference type="EC" id="1.1.1.100"/>
    </reaction>
</comment>
<evidence type="ECO:0000256" key="2">
    <source>
        <dbReference type="ARBA" id="ARBA00012948"/>
    </source>
</evidence>
<dbReference type="GO" id="GO:0004316">
    <property type="term" value="F:3-oxoacyl-[acyl-carrier-protein] reductase (NADPH) activity"/>
    <property type="evidence" value="ECO:0007669"/>
    <property type="project" value="UniProtKB-EC"/>
</dbReference>
<sequence length="116" mass="12245">MATSSLPDMFSLEGHTALVTGGTRGIGKAVAIALAEAGADILLVQRDESSTDTLHAVRALGRDALIYTADLSSADDVAKLVPRILADGKQIRILVNCAGIQRRHPCEAFPDSDFNQ</sequence>
<dbReference type="InterPro" id="IPR002347">
    <property type="entry name" value="SDR_fam"/>
</dbReference>
<feature type="non-terminal residue" evidence="4">
    <location>
        <position position="116"/>
    </location>
</feature>
<dbReference type="EMBL" id="MU857195">
    <property type="protein sequence ID" value="KAK4149153.1"/>
    <property type="molecule type" value="Genomic_DNA"/>
</dbReference>
<proteinExistence type="inferred from homology"/>
<reference evidence="4" key="2">
    <citation type="submission" date="2023-05" db="EMBL/GenBank/DDBJ databases">
        <authorList>
            <consortium name="Lawrence Berkeley National Laboratory"/>
            <person name="Steindorff A."/>
            <person name="Hensen N."/>
            <person name="Bonometti L."/>
            <person name="Westerberg I."/>
            <person name="Brannstrom I.O."/>
            <person name="Guillou S."/>
            <person name="Cros-Aarteil S."/>
            <person name="Calhoun S."/>
            <person name="Haridas S."/>
            <person name="Kuo A."/>
            <person name="Mondo S."/>
            <person name="Pangilinan J."/>
            <person name="Riley R."/>
            <person name="Labutti K."/>
            <person name="Andreopoulos B."/>
            <person name="Lipzen A."/>
            <person name="Chen C."/>
            <person name="Yanf M."/>
            <person name="Daum C."/>
            <person name="Ng V."/>
            <person name="Clum A."/>
            <person name="Ohm R."/>
            <person name="Martin F."/>
            <person name="Silar P."/>
            <person name="Natvig D."/>
            <person name="Lalanne C."/>
            <person name="Gautier V."/>
            <person name="Ament-Velasquez S.L."/>
            <person name="Kruys A."/>
            <person name="Hutchinson M.I."/>
            <person name="Powell A.J."/>
            <person name="Barry K."/>
            <person name="Miller A.N."/>
            <person name="Grigoriev I.V."/>
            <person name="Debuchy R."/>
            <person name="Gladieux P."/>
            <person name="Thoren M.H."/>
            <person name="Johannesson H."/>
        </authorList>
    </citation>
    <scope>NUCLEOTIDE SEQUENCE</scope>
    <source>
        <strain evidence="4">CBS 538.74</strain>
    </source>
</reference>
<dbReference type="Gene3D" id="3.40.50.720">
    <property type="entry name" value="NAD(P)-binding Rossmann-like Domain"/>
    <property type="match status" value="1"/>
</dbReference>
<comment type="similarity">
    <text evidence="1">Belongs to the short-chain dehydrogenases/reductases (SDR) family.</text>
</comment>
<dbReference type="PANTHER" id="PTHR42879:SF2">
    <property type="entry name" value="3-OXOACYL-[ACYL-CARRIER-PROTEIN] REDUCTASE FABG"/>
    <property type="match status" value="1"/>
</dbReference>
<name>A0AAN6ZT06_9PEZI</name>
<evidence type="ECO:0000313" key="4">
    <source>
        <dbReference type="EMBL" id="KAK4149153.1"/>
    </source>
</evidence>
<dbReference type="SUPFAM" id="SSF51735">
    <property type="entry name" value="NAD(P)-binding Rossmann-fold domains"/>
    <property type="match status" value="1"/>
</dbReference>
<accession>A0AAN6ZT06</accession>
<dbReference type="PANTHER" id="PTHR42879">
    <property type="entry name" value="3-OXOACYL-(ACYL-CARRIER-PROTEIN) REDUCTASE"/>
    <property type="match status" value="1"/>
</dbReference>
<dbReference type="PRINTS" id="PR00081">
    <property type="entry name" value="GDHRDH"/>
</dbReference>
<comment type="caution">
    <text evidence="4">The sequence shown here is derived from an EMBL/GenBank/DDBJ whole genome shotgun (WGS) entry which is preliminary data.</text>
</comment>
<dbReference type="Pfam" id="PF00106">
    <property type="entry name" value="adh_short"/>
    <property type="match status" value="1"/>
</dbReference>
<gene>
    <name evidence="4" type="ORF">C8A00DRAFT_38248</name>
</gene>
<dbReference type="InterPro" id="IPR036291">
    <property type="entry name" value="NAD(P)-bd_dom_sf"/>
</dbReference>
<protein>
    <recommendedName>
        <fullName evidence="2">3-oxoacyl-[acyl-carrier-protein] reductase</fullName>
        <ecNumber evidence="2">1.1.1.100</ecNumber>
    </recommendedName>
</protein>